<dbReference type="Proteomes" id="UP000180043">
    <property type="component" value="Unassembled WGS sequence"/>
</dbReference>
<name>A0A1S1LN74_MYCCH</name>
<evidence type="ECO:0008006" key="4">
    <source>
        <dbReference type="Google" id="ProtNLM"/>
    </source>
</evidence>
<evidence type="ECO:0000256" key="1">
    <source>
        <dbReference type="SAM" id="SignalP"/>
    </source>
</evidence>
<dbReference type="EMBL" id="MLIQ01000021">
    <property type="protein sequence ID" value="OHU52349.1"/>
    <property type="molecule type" value="Genomic_DNA"/>
</dbReference>
<evidence type="ECO:0000313" key="3">
    <source>
        <dbReference type="Proteomes" id="UP000180043"/>
    </source>
</evidence>
<feature type="chain" id="PRO_5039641884" description="Serine/threonine protein kinase" evidence="1">
    <location>
        <begin position="20"/>
        <end position="178"/>
    </location>
</feature>
<comment type="caution">
    <text evidence="2">The sequence shown here is derived from an EMBL/GenBank/DDBJ whole genome shotgun (WGS) entry which is preliminary data.</text>
</comment>
<protein>
    <recommendedName>
        <fullName evidence="4">Serine/threonine protein kinase</fullName>
    </recommendedName>
</protein>
<reference evidence="2 3" key="1">
    <citation type="submission" date="2016-10" db="EMBL/GenBank/DDBJ databases">
        <title>Evaluation of Human, Veterinary and Environmental Mycobacterium chelonae Isolates by Core Genome Phylogenomic Analysis, Targeted Gene Comparison, and Anti-microbial Susceptibility Patterns: A Tale of Mistaken Identities.</title>
        <authorList>
            <person name="Fogelson S.B."/>
            <person name="Camus A.C."/>
            <person name="Lorenz W."/>
            <person name="Vasireddy R."/>
            <person name="Vasireddy S."/>
            <person name="Smith T."/>
            <person name="Brown-Elliott B.A."/>
            <person name="Wallace R.J.Jr."/>
            <person name="Hasan N.A."/>
            <person name="Reischl U."/>
            <person name="Sanchez S."/>
        </authorList>
    </citation>
    <scope>NUCLEOTIDE SEQUENCE [LARGE SCALE GENOMIC DNA]</scope>
    <source>
        <strain evidence="2 3">15515</strain>
    </source>
</reference>
<gene>
    <name evidence="2" type="ORF">BKG82_18990</name>
</gene>
<evidence type="ECO:0000313" key="2">
    <source>
        <dbReference type="EMBL" id="OHU52349.1"/>
    </source>
</evidence>
<dbReference type="AlphaFoldDB" id="A0A1S1LN74"/>
<organism evidence="2 3">
    <name type="scientific">Mycobacteroides chelonae</name>
    <name type="common">Mycobacterium chelonae</name>
    <dbReference type="NCBI Taxonomy" id="1774"/>
    <lineage>
        <taxon>Bacteria</taxon>
        <taxon>Bacillati</taxon>
        <taxon>Actinomycetota</taxon>
        <taxon>Actinomycetes</taxon>
        <taxon>Mycobacteriales</taxon>
        <taxon>Mycobacteriaceae</taxon>
        <taxon>Mycobacteroides</taxon>
    </lineage>
</organism>
<accession>A0A1S1LN74</accession>
<feature type="signal peptide" evidence="1">
    <location>
        <begin position="1"/>
        <end position="19"/>
    </location>
</feature>
<keyword evidence="1" id="KW-0732">Signal</keyword>
<proteinExistence type="predicted"/>
<sequence>MWIVGVLVLLALISGVTNAVRKAGDRAAGAGGGDLRPGQCITNGDYAKFHFTATSCESSDAVYELAGESAMGICPDGKRVQDGPYFYVTRDQDDPKSESLCFALNLHQGDCYAMDLTEKSVTHIDCAQASTIANSHTGAFKVAKRADGSTDATVCGTGEKPWVFTSPQRVYCLTKLVQ</sequence>